<keyword evidence="4" id="KW-0699">rRNA-binding</keyword>
<evidence type="ECO:0000259" key="8">
    <source>
        <dbReference type="Pfam" id="PF14204"/>
    </source>
</evidence>
<comment type="similarity">
    <text evidence="2">Belongs to the universal ribosomal protein uL18 family.</text>
</comment>
<comment type="caution">
    <text evidence="9">The sequence shown here is derived from an EMBL/GenBank/DDBJ whole genome shotgun (WGS) entry which is preliminary data.</text>
</comment>
<dbReference type="EMBL" id="JBBHLL010000259">
    <property type="protein sequence ID" value="KAK7807832.1"/>
    <property type="molecule type" value="Genomic_DNA"/>
</dbReference>
<dbReference type="GO" id="GO:0008097">
    <property type="term" value="F:5S rRNA binding"/>
    <property type="evidence" value="ECO:0007669"/>
    <property type="project" value="InterPro"/>
</dbReference>
<keyword evidence="5" id="KW-0689">Ribosomal protein</keyword>
<dbReference type="AlphaFoldDB" id="A0AAW0I0N3"/>
<dbReference type="Gene3D" id="3.30.420.100">
    <property type="match status" value="1"/>
</dbReference>
<feature type="region of interest" description="Disordered" evidence="7">
    <location>
        <begin position="79"/>
        <end position="98"/>
    </location>
</feature>
<proteinExistence type="inferred from homology"/>
<dbReference type="GO" id="GO:0003735">
    <property type="term" value="F:structural constituent of ribosome"/>
    <property type="evidence" value="ECO:0007669"/>
    <property type="project" value="InterPro"/>
</dbReference>
<organism evidence="9 10">
    <name type="scientific">Myodes glareolus</name>
    <name type="common">Bank vole</name>
    <name type="synonym">Clethrionomys glareolus</name>
    <dbReference type="NCBI Taxonomy" id="447135"/>
    <lineage>
        <taxon>Eukaryota</taxon>
        <taxon>Metazoa</taxon>
        <taxon>Chordata</taxon>
        <taxon>Craniata</taxon>
        <taxon>Vertebrata</taxon>
        <taxon>Euteleostomi</taxon>
        <taxon>Mammalia</taxon>
        <taxon>Eutheria</taxon>
        <taxon>Euarchontoglires</taxon>
        <taxon>Glires</taxon>
        <taxon>Rodentia</taxon>
        <taxon>Myomorpha</taxon>
        <taxon>Muroidea</taxon>
        <taxon>Cricetidae</taxon>
        <taxon>Arvicolinae</taxon>
        <taxon>Myodes</taxon>
    </lineage>
</organism>
<evidence type="ECO:0000256" key="7">
    <source>
        <dbReference type="SAM" id="MobiDB-lite"/>
    </source>
</evidence>
<dbReference type="InterPro" id="IPR005485">
    <property type="entry name" value="Rbsml_uL18_euk_arch"/>
</dbReference>
<keyword evidence="10" id="KW-1185">Reference proteome</keyword>
<feature type="domain" description="Large ribosomal subunit protein uL18 C-terminal eukaryotes" evidence="8">
    <location>
        <begin position="78"/>
        <end position="128"/>
    </location>
</feature>
<dbReference type="PANTHER" id="PTHR23410">
    <property type="entry name" value="RIBOSOMAL PROTEIN L5-RELATED"/>
    <property type="match status" value="1"/>
</dbReference>
<dbReference type="PANTHER" id="PTHR23410:SF12">
    <property type="entry name" value="LARGE RIBOSOMAL SUBUNIT PROTEIN UL18"/>
    <property type="match status" value="1"/>
</dbReference>
<dbReference type="SUPFAM" id="SSF53137">
    <property type="entry name" value="Translational machinery components"/>
    <property type="match status" value="1"/>
</dbReference>
<evidence type="ECO:0000256" key="6">
    <source>
        <dbReference type="ARBA" id="ARBA00023274"/>
    </source>
</evidence>
<keyword evidence="3" id="KW-0963">Cytoplasm</keyword>
<evidence type="ECO:0000256" key="3">
    <source>
        <dbReference type="ARBA" id="ARBA00022490"/>
    </source>
</evidence>
<evidence type="ECO:0000313" key="10">
    <source>
        <dbReference type="Proteomes" id="UP001488838"/>
    </source>
</evidence>
<dbReference type="PRINTS" id="PR00058">
    <property type="entry name" value="RIBOSOMALL5"/>
</dbReference>
<sequence length="137" mass="15711">MFSGSLKGAVDGSFSIPHSTNLFPGYDSESKEFNSEVHSKYNMSQSIAGYLHYLTEEDEDIYKKQCPQYIKDDVTPDMEEMQKKAHAATQEDPANERSLREVNKRWNYTKISLAQKTDWVVQKKASFISSQGWDVES</sequence>
<dbReference type="InterPro" id="IPR025607">
    <property type="entry name" value="Ribosomal_uL18_C_euk"/>
</dbReference>
<gene>
    <name evidence="9" type="ORF">U0070_025006</name>
</gene>
<dbReference type="GO" id="GO:0000027">
    <property type="term" value="P:ribosomal large subunit assembly"/>
    <property type="evidence" value="ECO:0007669"/>
    <property type="project" value="TreeGrafter"/>
</dbReference>
<dbReference type="Pfam" id="PF14204">
    <property type="entry name" value="Ribosomal_L18_c"/>
    <property type="match status" value="1"/>
</dbReference>
<evidence type="ECO:0000256" key="2">
    <source>
        <dbReference type="ARBA" id="ARBA00007116"/>
    </source>
</evidence>
<keyword evidence="6" id="KW-0687">Ribonucleoprotein</keyword>
<dbReference type="Proteomes" id="UP001488838">
    <property type="component" value="Unassembled WGS sequence"/>
</dbReference>
<evidence type="ECO:0000256" key="5">
    <source>
        <dbReference type="ARBA" id="ARBA00022980"/>
    </source>
</evidence>
<evidence type="ECO:0000256" key="1">
    <source>
        <dbReference type="ARBA" id="ARBA00004496"/>
    </source>
</evidence>
<reference evidence="9 10" key="1">
    <citation type="journal article" date="2023" name="bioRxiv">
        <title>Conserved and derived expression patterns and positive selection on dental genes reveal complex evolutionary context of ever-growing rodent molars.</title>
        <authorList>
            <person name="Calamari Z.T."/>
            <person name="Song A."/>
            <person name="Cohen E."/>
            <person name="Akter M."/>
            <person name="Roy R.D."/>
            <person name="Hallikas O."/>
            <person name="Christensen M.M."/>
            <person name="Li P."/>
            <person name="Marangoni P."/>
            <person name="Jernvall J."/>
            <person name="Klein O.D."/>
        </authorList>
    </citation>
    <scope>NUCLEOTIDE SEQUENCE [LARGE SCALE GENOMIC DNA]</scope>
    <source>
        <strain evidence="9">V071</strain>
    </source>
</reference>
<name>A0AAW0I0N3_MYOGA</name>
<dbReference type="GO" id="GO:0006412">
    <property type="term" value="P:translation"/>
    <property type="evidence" value="ECO:0007669"/>
    <property type="project" value="InterPro"/>
</dbReference>
<comment type="subcellular location">
    <subcellularLocation>
        <location evidence="1">Cytoplasm</location>
    </subcellularLocation>
</comment>
<dbReference type="GO" id="GO:0022625">
    <property type="term" value="C:cytosolic large ribosomal subunit"/>
    <property type="evidence" value="ECO:0007669"/>
    <property type="project" value="TreeGrafter"/>
</dbReference>
<evidence type="ECO:0000313" key="9">
    <source>
        <dbReference type="EMBL" id="KAK7807832.1"/>
    </source>
</evidence>
<protein>
    <recommendedName>
        <fullName evidence="8">Large ribosomal subunit protein uL18 C-terminal eukaryotes domain-containing protein</fullName>
    </recommendedName>
</protein>
<evidence type="ECO:0000256" key="4">
    <source>
        <dbReference type="ARBA" id="ARBA00022730"/>
    </source>
</evidence>
<accession>A0AAW0I0N3</accession>
<keyword evidence="4" id="KW-0694">RNA-binding</keyword>